<feature type="non-terminal residue" evidence="1">
    <location>
        <position position="158"/>
    </location>
</feature>
<dbReference type="EMBL" id="MU155271">
    <property type="protein sequence ID" value="KAF9477118.1"/>
    <property type="molecule type" value="Genomic_DNA"/>
</dbReference>
<dbReference type="InterPro" id="IPR045564">
    <property type="entry name" value="DUF5910"/>
</dbReference>
<feature type="non-terminal residue" evidence="1">
    <location>
        <position position="1"/>
    </location>
</feature>
<gene>
    <name evidence="1" type="ORF">BDN70DRAFT_784261</name>
</gene>
<dbReference type="OrthoDB" id="2986946at2759"/>
<keyword evidence="2" id="KW-1185">Reference proteome</keyword>
<dbReference type="Proteomes" id="UP000807469">
    <property type="component" value="Unassembled WGS sequence"/>
</dbReference>
<name>A0A9P5YXY4_9AGAR</name>
<evidence type="ECO:0000313" key="1">
    <source>
        <dbReference type="EMBL" id="KAF9477118.1"/>
    </source>
</evidence>
<reference evidence="1" key="1">
    <citation type="submission" date="2020-11" db="EMBL/GenBank/DDBJ databases">
        <authorList>
            <consortium name="DOE Joint Genome Institute"/>
            <person name="Ahrendt S."/>
            <person name="Riley R."/>
            <person name="Andreopoulos W."/>
            <person name="Labutti K."/>
            <person name="Pangilinan J."/>
            <person name="Ruiz-Duenas F.J."/>
            <person name="Barrasa J.M."/>
            <person name="Sanchez-Garcia M."/>
            <person name="Camarero S."/>
            <person name="Miyauchi S."/>
            <person name="Serrano A."/>
            <person name="Linde D."/>
            <person name="Babiker R."/>
            <person name="Drula E."/>
            <person name="Ayuso-Fernandez I."/>
            <person name="Pacheco R."/>
            <person name="Padilla G."/>
            <person name="Ferreira P."/>
            <person name="Barriuso J."/>
            <person name="Kellner H."/>
            <person name="Castanera R."/>
            <person name="Alfaro M."/>
            <person name="Ramirez L."/>
            <person name="Pisabarro A.G."/>
            <person name="Kuo A."/>
            <person name="Tritt A."/>
            <person name="Lipzen A."/>
            <person name="He G."/>
            <person name="Yan M."/>
            <person name="Ng V."/>
            <person name="Cullen D."/>
            <person name="Martin F."/>
            <person name="Rosso M.-N."/>
            <person name="Henrissat B."/>
            <person name="Hibbett D."/>
            <person name="Martinez A.T."/>
            <person name="Grigoriev I.V."/>
        </authorList>
    </citation>
    <scope>NUCLEOTIDE SEQUENCE</scope>
    <source>
        <strain evidence="1">CIRM-BRFM 674</strain>
    </source>
</reference>
<evidence type="ECO:0000313" key="2">
    <source>
        <dbReference type="Proteomes" id="UP000807469"/>
    </source>
</evidence>
<sequence>VRRVFLGYNGFNGTPRKPQASKNGELGAVFYIADSVDLAKSFAVGPPEAASKNYVCLIYADADAWAMQPKVWVPAEILARRPRAVDSAFPGAVLFAPHGSGGLPPKAPKNVYQMGIRAAQLERLDVTSECHPKSWFSDEDHSSLKYPTMTSLWAIQIP</sequence>
<protein>
    <submittedName>
        <fullName evidence="1">Uncharacterized protein</fullName>
    </submittedName>
</protein>
<organism evidence="1 2">
    <name type="scientific">Pholiota conissans</name>
    <dbReference type="NCBI Taxonomy" id="109636"/>
    <lineage>
        <taxon>Eukaryota</taxon>
        <taxon>Fungi</taxon>
        <taxon>Dikarya</taxon>
        <taxon>Basidiomycota</taxon>
        <taxon>Agaricomycotina</taxon>
        <taxon>Agaricomycetes</taxon>
        <taxon>Agaricomycetidae</taxon>
        <taxon>Agaricales</taxon>
        <taxon>Agaricineae</taxon>
        <taxon>Strophariaceae</taxon>
        <taxon>Pholiota</taxon>
    </lineage>
</organism>
<dbReference type="Pfam" id="PF19287">
    <property type="entry name" value="DUF5910"/>
    <property type="match status" value="1"/>
</dbReference>
<comment type="caution">
    <text evidence="1">The sequence shown here is derived from an EMBL/GenBank/DDBJ whole genome shotgun (WGS) entry which is preliminary data.</text>
</comment>
<dbReference type="AlphaFoldDB" id="A0A9P5YXY4"/>
<accession>A0A9P5YXY4</accession>
<proteinExistence type="predicted"/>